<dbReference type="Gene3D" id="2.60.40.10">
    <property type="entry name" value="Immunoglobulins"/>
    <property type="match status" value="1"/>
</dbReference>
<dbReference type="InterPro" id="IPR036439">
    <property type="entry name" value="Dockerin_dom_sf"/>
</dbReference>
<dbReference type="InterPro" id="IPR002102">
    <property type="entry name" value="Cohesin_dom"/>
</dbReference>
<feature type="non-terminal residue" evidence="3">
    <location>
        <position position="486"/>
    </location>
</feature>
<dbReference type="Pfam" id="PF18911">
    <property type="entry name" value="PKD_4"/>
    <property type="match status" value="1"/>
</dbReference>
<dbReference type="GO" id="GO:0000272">
    <property type="term" value="P:polysaccharide catabolic process"/>
    <property type="evidence" value="ECO:0007669"/>
    <property type="project" value="InterPro"/>
</dbReference>
<gene>
    <name evidence="3" type="ORF">METZ01_LOCUS231017</name>
</gene>
<feature type="domain" description="PKD" evidence="1">
    <location>
        <begin position="48"/>
        <end position="112"/>
    </location>
</feature>
<dbReference type="InterPro" id="IPR022409">
    <property type="entry name" value="PKD/Chitinase_dom"/>
</dbReference>
<dbReference type="SUPFAM" id="SSF49299">
    <property type="entry name" value="PKD domain"/>
    <property type="match status" value="1"/>
</dbReference>
<evidence type="ECO:0000259" key="1">
    <source>
        <dbReference type="PROSITE" id="PS50093"/>
    </source>
</evidence>
<dbReference type="Pfam" id="PF00963">
    <property type="entry name" value="Cohesin"/>
    <property type="match status" value="1"/>
</dbReference>
<dbReference type="CDD" id="cd14256">
    <property type="entry name" value="Dockerin_I"/>
    <property type="match status" value="1"/>
</dbReference>
<dbReference type="SUPFAM" id="SSF49384">
    <property type="entry name" value="Carbohydrate-binding domain"/>
    <property type="match status" value="1"/>
</dbReference>
<proteinExistence type="predicted"/>
<dbReference type="InterPro" id="IPR008965">
    <property type="entry name" value="CBM2/CBM3_carb-bd_dom_sf"/>
</dbReference>
<evidence type="ECO:0000313" key="3">
    <source>
        <dbReference type="EMBL" id="SVB78163.1"/>
    </source>
</evidence>
<accession>A0A382GUD5</accession>
<dbReference type="Gene3D" id="1.10.1330.10">
    <property type="entry name" value="Dockerin domain"/>
    <property type="match status" value="1"/>
</dbReference>
<dbReference type="InterPro" id="IPR016134">
    <property type="entry name" value="Dockerin_dom"/>
</dbReference>
<evidence type="ECO:0000259" key="2">
    <source>
        <dbReference type="PROSITE" id="PS51766"/>
    </source>
</evidence>
<feature type="domain" description="Dockerin" evidence="2">
    <location>
        <begin position="105"/>
        <end position="173"/>
    </location>
</feature>
<dbReference type="InterPro" id="IPR035986">
    <property type="entry name" value="PKD_dom_sf"/>
</dbReference>
<dbReference type="CDD" id="cd00146">
    <property type="entry name" value="PKD"/>
    <property type="match status" value="1"/>
</dbReference>
<dbReference type="Gene3D" id="2.60.40.680">
    <property type="match status" value="1"/>
</dbReference>
<dbReference type="InterPro" id="IPR013783">
    <property type="entry name" value="Ig-like_fold"/>
</dbReference>
<protein>
    <recommendedName>
        <fullName evidence="4">PKD domain-containing protein</fullName>
    </recommendedName>
</protein>
<sequence length="486" mass="53863">AVFDSGDEVPTFENGGIYILEPVPPSSSFLVEPSTGLFPLTTTFTNTSDIGSGNSIQYEWNFGNGDISDDENPVYVYEAPGIYQVTLTVSTNHGEDTSEPTEIEVLALYGDVDMNDIVQSYDASLILQYLVGYIELEPIQILIGDVNVSEELSALDASYILQYMVGLVEELPVSSDIIASGDIAIEDQTVMPGEVAVIPFQVSNSQNILSFEADISYDISRLSFEGIQENSNSGFSYQYLNENGSLILVGSSVESEASEFELVNLLFTVNNINSDPAIIMVDEIKWNESEGITNAASGQIFTMSTDDHVVAEDWNLISFDIFLMESQPDMVFSDLLTDDNLVNITGYDENGSNFYDPFGYDFLNTLTAIEDGRGYWVKVNEADIFSHNGVSLSSEYSISMWENWNLIGYWLWENSLPEEAFAELMDNNNLVYVTGFSENGFAFFDPNGLDFLNTLTTLENGTAYWIKLNDFVDEFQYPSPSGNSGR</sequence>
<dbReference type="GO" id="GO:0030246">
    <property type="term" value="F:carbohydrate binding"/>
    <property type="evidence" value="ECO:0007669"/>
    <property type="project" value="InterPro"/>
</dbReference>
<organism evidence="3">
    <name type="scientific">marine metagenome</name>
    <dbReference type="NCBI Taxonomy" id="408172"/>
    <lineage>
        <taxon>unclassified sequences</taxon>
        <taxon>metagenomes</taxon>
        <taxon>ecological metagenomes</taxon>
    </lineage>
</organism>
<name>A0A382GUD5_9ZZZZ</name>
<evidence type="ECO:0008006" key="4">
    <source>
        <dbReference type="Google" id="ProtNLM"/>
    </source>
</evidence>
<dbReference type="AlphaFoldDB" id="A0A382GUD5"/>
<dbReference type="PROSITE" id="PS51766">
    <property type="entry name" value="DOCKERIN"/>
    <property type="match status" value="1"/>
</dbReference>
<dbReference type="EMBL" id="UINC01057228">
    <property type="protein sequence ID" value="SVB78163.1"/>
    <property type="molecule type" value="Genomic_DNA"/>
</dbReference>
<dbReference type="PROSITE" id="PS50093">
    <property type="entry name" value="PKD"/>
    <property type="match status" value="1"/>
</dbReference>
<dbReference type="SMART" id="SM00089">
    <property type="entry name" value="PKD"/>
    <property type="match status" value="1"/>
</dbReference>
<feature type="non-terminal residue" evidence="3">
    <location>
        <position position="1"/>
    </location>
</feature>
<dbReference type="InterPro" id="IPR000601">
    <property type="entry name" value="PKD_dom"/>
</dbReference>
<reference evidence="3" key="1">
    <citation type="submission" date="2018-05" db="EMBL/GenBank/DDBJ databases">
        <authorList>
            <person name="Lanie J.A."/>
            <person name="Ng W.-L."/>
            <person name="Kazmierczak K.M."/>
            <person name="Andrzejewski T.M."/>
            <person name="Davidsen T.M."/>
            <person name="Wayne K.J."/>
            <person name="Tettelin H."/>
            <person name="Glass J.I."/>
            <person name="Rusch D."/>
            <person name="Podicherti R."/>
            <person name="Tsui H.-C.T."/>
            <person name="Winkler M.E."/>
        </authorList>
    </citation>
    <scope>NUCLEOTIDE SEQUENCE</scope>
</reference>
<dbReference type="SUPFAM" id="SSF63446">
    <property type="entry name" value="Type I dockerin domain"/>
    <property type="match status" value="1"/>
</dbReference>